<keyword evidence="2" id="KW-1185">Reference proteome</keyword>
<dbReference type="InterPro" id="IPR016195">
    <property type="entry name" value="Pol/histidinol_Pase-like"/>
</dbReference>
<name>A0ABD5P8P0_9EURY</name>
<accession>A0ABD5P8P0</accession>
<dbReference type="RefSeq" id="WP_267622452.1">
    <property type="nucleotide sequence ID" value="NZ_JAODIW010000006.1"/>
</dbReference>
<dbReference type="AlphaFoldDB" id="A0ABD5P8P0"/>
<reference evidence="1 2" key="1">
    <citation type="journal article" date="2019" name="Int. J. Syst. Evol. Microbiol.">
        <title>The Global Catalogue of Microorganisms (GCM) 10K type strain sequencing project: providing services to taxonomists for standard genome sequencing and annotation.</title>
        <authorList>
            <consortium name="The Broad Institute Genomics Platform"/>
            <consortium name="The Broad Institute Genome Sequencing Center for Infectious Disease"/>
            <person name="Wu L."/>
            <person name="Ma J."/>
        </authorList>
    </citation>
    <scope>NUCLEOTIDE SEQUENCE [LARGE SCALE GENOMIC DNA]</scope>
    <source>
        <strain evidence="1 2">CGMCC 1.12553</strain>
    </source>
</reference>
<dbReference type="InterPro" id="IPR022028">
    <property type="entry name" value="DUF3604"/>
</dbReference>
<dbReference type="Proteomes" id="UP001595921">
    <property type="component" value="Unassembled WGS sequence"/>
</dbReference>
<proteinExistence type="predicted"/>
<organism evidence="1 2">
    <name type="scientific">Halobium salinum</name>
    <dbReference type="NCBI Taxonomy" id="1364940"/>
    <lineage>
        <taxon>Archaea</taxon>
        <taxon>Methanobacteriati</taxon>
        <taxon>Methanobacteriota</taxon>
        <taxon>Stenosarchaea group</taxon>
        <taxon>Halobacteria</taxon>
        <taxon>Halobacteriales</taxon>
        <taxon>Haloferacaceae</taxon>
        <taxon>Halobium</taxon>
    </lineage>
</organism>
<dbReference type="Gene3D" id="3.20.20.140">
    <property type="entry name" value="Metal-dependent hydrolases"/>
    <property type="match status" value="1"/>
</dbReference>
<evidence type="ECO:0000313" key="2">
    <source>
        <dbReference type="Proteomes" id="UP001595921"/>
    </source>
</evidence>
<gene>
    <name evidence="1" type="ORF">ACFO0N_04690</name>
</gene>
<protein>
    <submittedName>
        <fullName evidence="1">DUF3604 domain-containing protein</fullName>
    </submittedName>
</protein>
<dbReference type="SUPFAM" id="SSF89550">
    <property type="entry name" value="PHP domain-like"/>
    <property type="match status" value="1"/>
</dbReference>
<dbReference type="EMBL" id="JBHSDS010000003">
    <property type="protein sequence ID" value="MFC4357245.1"/>
    <property type="molecule type" value="Genomic_DNA"/>
</dbReference>
<sequence>MAELPASLGPVVKATETAKVFADRAPSPRELVANRDARFERVHAVLPADADAGAAVSLSVQAWDQCERLLSDFEGTFGLASTDPEAILPETVSFDPPNGGLVRVDAVEFHTPGVQYLVLDHRETGRRFVTNPVRVHPRDADPEYRTYWGDLHLHSALSDGTGTPERGLAFGREVMNLDVVAYTDHDTMGFFIPPSTQRKRMHRRYFDRTREAVEAANDPGEFVSLMAYEWTKQPNQGGHVNVYFDDPADATLFDSLDADTDTYEKLFARLRAFNDDGSGEALAIPHHPAESMYPFDFSAVDYDDEVAPLVEVYSQWGSSERPGREGNRFPLRMGQGEVDEPGHYVQDALRMGYRVGMMASADYHGPHPGHSLIHTRPHLPSLHDWVQAGLGWSNVWRVWDEQSYPGGLVAIRAPELTREAVFDALRSRRVYGTTQPNRTLVEFTVDGVGVGEAESTAVVDDPTAEREVTVEVAGDAPLDSVTVVKNAEPWRTWEPESASGEKQWAAPPVSAADGGRDTVTLSGFTCEASWTDDDPVEGMAWDDARGSDADAYYVRVEQVDGGAAWAGPVWVAVGRD</sequence>
<evidence type="ECO:0000313" key="1">
    <source>
        <dbReference type="EMBL" id="MFC4357245.1"/>
    </source>
</evidence>
<comment type="caution">
    <text evidence="1">The sequence shown here is derived from an EMBL/GenBank/DDBJ whole genome shotgun (WGS) entry which is preliminary data.</text>
</comment>
<dbReference type="Pfam" id="PF12228">
    <property type="entry name" value="DUF3604"/>
    <property type="match status" value="2"/>
</dbReference>